<feature type="compositionally biased region" description="Polar residues" evidence="4">
    <location>
        <begin position="238"/>
        <end position="257"/>
    </location>
</feature>
<dbReference type="SMART" id="SM00360">
    <property type="entry name" value="RRM"/>
    <property type="match status" value="2"/>
</dbReference>
<dbReference type="PANTHER" id="PTHR24012">
    <property type="entry name" value="RNA BINDING PROTEIN"/>
    <property type="match status" value="1"/>
</dbReference>
<dbReference type="InterPro" id="IPR000504">
    <property type="entry name" value="RRM_dom"/>
</dbReference>
<feature type="compositionally biased region" description="Polar residues" evidence="4">
    <location>
        <begin position="1037"/>
        <end position="1061"/>
    </location>
</feature>
<gene>
    <name evidence="6" type="ORF">C8R41DRAFT_866451</name>
</gene>
<feature type="compositionally biased region" description="Basic and acidic residues" evidence="4">
    <location>
        <begin position="756"/>
        <end position="771"/>
    </location>
</feature>
<protein>
    <recommendedName>
        <fullName evidence="5">RRM domain-containing protein</fullName>
    </recommendedName>
</protein>
<feature type="region of interest" description="Disordered" evidence="4">
    <location>
        <begin position="1"/>
        <end position="33"/>
    </location>
</feature>
<evidence type="ECO:0000256" key="3">
    <source>
        <dbReference type="PROSITE-ProRule" id="PRU00176"/>
    </source>
</evidence>
<feature type="region of interest" description="Disordered" evidence="4">
    <location>
        <begin position="49"/>
        <end position="73"/>
    </location>
</feature>
<dbReference type="Gene3D" id="3.30.70.330">
    <property type="match status" value="2"/>
</dbReference>
<evidence type="ECO:0000256" key="1">
    <source>
        <dbReference type="ARBA" id="ARBA00022737"/>
    </source>
</evidence>
<keyword evidence="2 3" id="KW-0694">RNA-binding</keyword>
<reference evidence="6" key="1">
    <citation type="submission" date="2022-08" db="EMBL/GenBank/DDBJ databases">
        <title>A Global Phylogenomic Analysis of the Shiitake Genus Lentinula.</title>
        <authorList>
            <consortium name="DOE Joint Genome Institute"/>
            <person name="Sierra-Patev S."/>
            <person name="Min B."/>
            <person name="Naranjo-Ortiz M."/>
            <person name="Looney B."/>
            <person name="Konkel Z."/>
            <person name="Slot J.C."/>
            <person name="Sakamoto Y."/>
            <person name="Steenwyk J.L."/>
            <person name="Rokas A."/>
            <person name="Carro J."/>
            <person name="Camarero S."/>
            <person name="Ferreira P."/>
            <person name="Molpeceres G."/>
            <person name="Ruiz-Duenas F.J."/>
            <person name="Serrano A."/>
            <person name="Henrissat B."/>
            <person name="Drula E."/>
            <person name="Hughes K.W."/>
            <person name="Mata J.L."/>
            <person name="Ishikawa N.K."/>
            <person name="Vargas-Isla R."/>
            <person name="Ushijima S."/>
            <person name="Smith C.A."/>
            <person name="Ahrendt S."/>
            <person name="Andreopoulos W."/>
            <person name="He G."/>
            <person name="Labutti K."/>
            <person name="Lipzen A."/>
            <person name="Ng V."/>
            <person name="Riley R."/>
            <person name="Sandor L."/>
            <person name="Barry K."/>
            <person name="Martinez A.T."/>
            <person name="Xiao Y."/>
            <person name="Gibbons J.G."/>
            <person name="Terashima K."/>
            <person name="Grigoriev I.V."/>
            <person name="Hibbett D.S."/>
        </authorList>
    </citation>
    <scope>NUCLEOTIDE SEQUENCE</scope>
    <source>
        <strain evidence="6">RHP3577 ss4</strain>
    </source>
</reference>
<evidence type="ECO:0000259" key="5">
    <source>
        <dbReference type="PROSITE" id="PS50102"/>
    </source>
</evidence>
<accession>A0ABQ8VI95</accession>
<dbReference type="PROSITE" id="PS50102">
    <property type="entry name" value="RRM"/>
    <property type="match status" value="1"/>
</dbReference>
<feature type="region of interest" description="Disordered" evidence="4">
    <location>
        <begin position="238"/>
        <end position="261"/>
    </location>
</feature>
<dbReference type="Pfam" id="PF00076">
    <property type="entry name" value="RRM_1"/>
    <property type="match status" value="1"/>
</dbReference>
<feature type="compositionally biased region" description="Polar residues" evidence="4">
    <location>
        <begin position="19"/>
        <end position="33"/>
    </location>
</feature>
<dbReference type="SUPFAM" id="SSF54928">
    <property type="entry name" value="RNA-binding domain, RBD"/>
    <property type="match status" value="2"/>
</dbReference>
<feature type="compositionally biased region" description="Low complexity" evidence="4">
    <location>
        <begin position="864"/>
        <end position="878"/>
    </location>
</feature>
<proteinExistence type="predicted"/>
<feature type="compositionally biased region" description="Polar residues" evidence="4">
    <location>
        <begin position="61"/>
        <end position="72"/>
    </location>
</feature>
<feature type="domain" description="RRM" evidence="5">
    <location>
        <begin position="312"/>
        <end position="386"/>
    </location>
</feature>
<feature type="compositionally biased region" description="Polar residues" evidence="4">
    <location>
        <begin position="850"/>
        <end position="863"/>
    </location>
</feature>
<comment type="caution">
    <text evidence="6">The sequence shown here is derived from an EMBL/GenBank/DDBJ whole genome shotgun (WGS) entry which is preliminary data.</text>
</comment>
<feature type="region of interest" description="Disordered" evidence="4">
    <location>
        <begin position="126"/>
        <end position="157"/>
    </location>
</feature>
<feature type="compositionally biased region" description="Polar residues" evidence="4">
    <location>
        <begin position="820"/>
        <end position="839"/>
    </location>
</feature>
<dbReference type="Proteomes" id="UP001150217">
    <property type="component" value="Unassembled WGS sequence"/>
</dbReference>
<sequence length="1084" mass="116107">MSATPSPALADRLHDTSCHSRQTSHQSSADSTASIQSLHLASVPLSDFSTSRVPVSPPSHLATSPHPSSDATSYRVYRHDPNMVDGSDGSTLGTGEVVGLMRTINLTSSPTTSIIPERDLEEGEILASPASPKSPVGRAPRQREESFGGALPSSPEVLPSAASGRLVASLAPASSSGATSPAVINALSSLPTSSTLSSILSSSSFHTASSSSSIPTSISNSGSANNLSMCNSDSQDFNSGTKFTAQKPQLTSRSGNVPETGPIDLEALEKDSANATLTFNVNHSVPAHILSSDSDHGTGGSYDAADDQQKSPNVYINGLPSHFPEEQLFELAAPFGEIRSVRSFTRHVGEKESGYGFVLFETVEAAEKCIQSLRRFRNLHPTFSKQSHKIPGLPYTQSSLQSGWTHENDNGPSLAHGTGVRSSAAGGGTGMNQAGEISFKTKMEHLQDPNSTNLYIEGLPLSIDEPSLVALVSPHRIKSSRFFQTRLSNPPRIIAFVRHGAEEVVERLHGRMVRGWNDPGSRISVRFADTSEQRELRRSERVIREDDSASPARLTIAQAALLNLRGRDQLRNQQQTGVNAPLIGASRLVHGSAPTANQVYNDFSSNAHDLSAAAAGAYRGSASDLTSAAQLLAGLNNGPRRGVNLSPYHQTSPLPNVLGQTNQDLTPAMAALLDSLRGNGAPWTGHDDRYTAPQRQPHTFRNAHSVLGDVDLNLTFTPEYQSRVGGGVAQTRSGYTPAEELILNAHAQRRKSAHIGGDEPPYHQHGQHGDDAGFNVGVRGYRTQASTMAIQQQPSSYYLSSGNLPVVVESDGDQEAEHPPQSTRYPQSQLNGRSRQVRNSGPRERDIHNNFLSNNHNQQAHVRSTTLPPSSTPSAAAPRHYQHNSMSVLKSRNITNDIMRTTPSQLQTISSNQPQAHSKHRSMNSISSSILNNSKIHDDNIHNNTHLYSDASDIRTPNGGSSYTDMTSTHQQHHYRHNYPTKTAGDQDPPFGNNNLGSKKNGFDDGSYSVTTHSYTRNPETYDVPQTSPPLVSPALTYSSRGSGATLSPSTPYVGTFTSASGHGAGGEYQSAQGVETEVGAGER</sequence>
<feature type="region of interest" description="Disordered" evidence="4">
    <location>
        <begin position="402"/>
        <end position="434"/>
    </location>
</feature>
<name>A0ABQ8VI95_9AGAR</name>
<evidence type="ECO:0000256" key="4">
    <source>
        <dbReference type="SAM" id="MobiDB-lite"/>
    </source>
</evidence>
<feature type="region of interest" description="Disordered" evidence="4">
    <location>
        <begin position="290"/>
        <end position="311"/>
    </location>
</feature>
<feature type="region of interest" description="Disordered" evidence="4">
    <location>
        <begin position="810"/>
        <end position="883"/>
    </location>
</feature>
<keyword evidence="1" id="KW-0677">Repeat</keyword>
<evidence type="ECO:0000313" key="7">
    <source>
        <dbReference type="Proteomes" id="UP001150217"/>
    </source>
</evidence>
<dbReference type="InterPro" id="IPR035979">
    <property type="entry name" value="RBD_domain_sf"/>
</dbReference>
<dbReference type="EMBL" id="JANVFT010000030">
    <property type="protein sequence ID" value="KAJ4495362.1"/>
    <property type="molecule type" value="Genomic_DNA"/>
</dbReference>
<keyword evidence="7" id="KW-1185">Reference proteome</keyword>
<feature type="region of interest" description="Disordered" evidence="4">
    <location>
        <begin position="748"/>
        <end position="776"/>
    </location>
</feature>
<organism evidence="6 7">
    <name type="scientific">Lentinula lateritia</name>
    <dbReference type="NCBI Taxonomy" id="40482"/>
    <lineage>
        <taxon>Eukaryota</taxon>
        <taxon>Fungi</taxon>
        <taxon>Dikarya</taxon>
        <taxon>Basidiomycota</taxon>
        <taxon>Agaricomycotina</taxon>
        <taxon>Agaricomycetes</taxon>
        <taxon>Agaricomycetidae</taxon>
        <taxon>Agaricales</taxon>
        <taxon>Marasmiineae</taxon>
        <taxon>Omphalotaceae</taxon>
        <taxon>Lentinula</taxon>
    </lineage>
</organism>
<dbReference type="InterPro" id="IPR012677">
    <property type="entry name" value="Nucleotide-bd_a/b_plait_sf"/>
</dbReference>
<evidence type="ECO:0000313" key="6">
    <source>
        <dbReference type="EMBL" id="KAJ4495362.1"/>
    </source>
</evidence>
<feature type="region of interest" description="Disordered" evidence="4">
    <location>
        <begin position="1037"/>
        <end position="1084"/>
    </location>
</feature>
<evidence type="ECO:0000256" key="2">
    <source>
        <dbReference type="ARBA" id="ARBA00022884"/>
    </source>
</evidence>